<dbReference type="InterPro" id="IPR047210">
    <property type="entry name" value="TPP_PYR_POXB-like"/>
</dbReference>
<sequence>MSDTIADQFAATLAAAGVRRIYGVVGDSLNGITDAIRRQGVIEWIHVRHEEAGAFAASAEAHLTGTLAVCAGSCGPGNLHLINGLFDAHRSKVPVLAIAAHIPSQEIGSGYFQETHPQDLFRECSTYCELISSADQMPRTLEIAIRHAVGDRGVSVVVIPGDVALLKAVSPTRPKPQGLLPRQAIVTPAPDDLKTLAALLNAGSKITMLCGSGCAGAHDEILALAERLKAPIVHALKGKEHVEYDNPYDVGMTGLIGFASGYYAMTDCDTLLMLGTDFPYRQFYPRGKDVKIAQIDIRPGHLGRRAPVDVALVGDVRSTAIALLPLLKGGNDGKHLDKALDHYRRTRRDLDDAAVGKPGGKVIHPQQIAKALSDLASDDAIFTCDVGLPTVWAARYLTMNGKRRLVGSFWHGSMANAMAQAIGAQSTFPQRQVISMSGDGGFAMLMGDFLSLAQLKLPAKIVVFNNSTLGFVEVEQKSTGFLPTGTGLENPNFAAMAEAIGIKGIRVEDPGDVEAAVREALAHDGPVLIDAVVARTELPIPPSINAEMAKGFTLYMVKAVFNGRGNEILDLARENLWH</sequence>
<keyword evidence="2 3" id="KW-0786">Thiamine pyrophosphate</keyword>
<dbReference type="InterPro" id="IPR000399">
    <property type="entry name" value="TPP-bd_CS"/>
</dbReference>
<dbReference type="Gene3D" id="3.40.50.970">
    <property type="match status" value="2"/>
</dbReference>
<evidence type="ECO:0000256" key="2">
    <source>
        <dbReference type="ARBA" id="ARBA00023052"/>
    </source>
</evidence>
<name>W6RNA1_9HYPH</name>
<dbReference type="SUPFAM" id="SSF52518">
    <property type="entry name" value="Thiamin diphosphate-binding fold (THDP-binding)"/>
    <property type="match status" value="2"/>
</dbReference>
<keyword evidence="3" id="KW-0479">Metal-binding</keyword>
<evidence type="ECO:0000256" key="1">
    <source>
        <dbReference type="ARBA" id="ARBA00007812"/>
    </source>
</evidence>
<comment type="cofactor">
    <cofactor evidence="3">
        <name>Mg(2+)</name>
        <dbReference type="ChEBI" id="CHEBI:18420"/>
    </cofactor>
    <text evidence="3">Binds 1 Mg(2+) ion per subunit.</text>
</comment>
<comment type="similarity">
    <text evidence="1 3 4">Belongs to the TPP enzyme family.</text>
</comment>
<dbReference type="InterPro" id="IPR044261">
    <property type="entry name" value="Pyruvate_dehydrogenase"/>
</dbReference>
<geneLocation type="plasmid" evidence="8 9">
    <name>pLPU83d</name>
</geneLocation>
<dbReference type="GO" id="GO:0000287">
    <property type="term" value="F:magnesium ion binding"/>
    <property type="evidence" value="ECO:0007669"/>
    <property type="project" value="UniProtKB-UniRule"/>
</dbReference>
<comment type="subcellular location">
    <subcellularLocation>
        <location evidence="3">Cell membrane</location>
        <topology evidence="3">Peripheral membrane protein</topology>
        <orientation evidence="3">Cytoplasmic side</orientation>
    </subcellularLocation>
</comment>
<protein>
    <recommendedName>
        <fullName evidence="3">Pyruvate dehydrogenase [ubiquinone]</fullName>
        <ecNumber evidence="3">1.2.5.1</ecNumber>
    </recommendedName>
    <alternativeName>
        <fullName evidence="3">Pyruvate oxidase</fullName>
        <shortName evidence="3">POX</shortName>
    </alternativeName>
    <alternativeName>
        <fullName evidence="3">Pyruvate:ubiquinone-8 oxidoreductase</fullName>
    </alternativeName>
</protein>
<dbReference type="KEGG" id="rhl:LPU83_pLPU83d_1192"/>
<evidence type="ECO:0000313" key="9">
    <source>
        <dbReference type="Proteomes" id="UP000019443"/>
    </source>
</evidence>
<dbReference type="FunFam" id="3.40.50.1220:FF:000013">
    <property type="entry name" value="Pyruvate dehydrogenase [ubiquinone]"/>
    <property type="match status" value="1"/>
</dbReference>
<dbReference type="HOGENOM" id="CLU_013748_3_0_5"/>
<dbReference type="EC" id="1.2.5.1" evidence="3"/>
<feature type="binding site" evidence="3">
    <location>
        <begin position="412"/>
        <end position="414"/>
    </location>
    <ligand>
        <name>thiamine diphosphate</name>
        <dbReference type="ChEBI" id="CHEBI:58937"/>
    </ligand>
</feature>
<dbReference type="Proteomes" id="UP000019443">
    <property type="component" value="Plasmid pLPU83d"/>
</dbReference>
<evidence type="ECO:0000313" key="8">
    <source>
        <dbReference type="EMBL" id="CDM62562.1"/>
    </source>
</evidence>
<feature type="binding site" evidence="3">
    <location>
        <position position="50"/>
    </location>
    <ligand>
        <name>thiamine diphosphate</name>
        <dbReference type="ChEBI" id="CHEBI:58937"/>
    </ligand>
</feature>
<dbReference type="CDD" id="cd07039">
    <property type="entry name" value="TPP_PYR_POX"/>
    <property type="match status" value="1"/>
</dbReference>
<gene>
    <name evidence="3 8" type="primary">poxB</name>
    <name evidence="8" type="ORF">LPU83_pLPU83d_1192</name>
</gene>
<dbReference type="Pfam" id="PF00205">
    <property type="entry name" value="TPP_enzyme_M"/>
    <property type="match status" value="1"/>
</dbReference>
<dbReference type="InterPro" id="IPR029061">
    <property type="entry name" value="THDP-binding"/>
</dbReference>
<dbReference type="InterPro" id="IPR011766">
    <property type="entry name" value="TPP_enzyme_TPP-bd"/>
</dbReference>
<dbReference type="InterPro" id="IPR029035">
    <property type="entry name" value="DHS-like_NAD/FAD-binding_dom"/>
</dbReference>
<feature type="binding site" evidence="3">
    <location>
        <position position="439"/>
    </location>
    <ligand>
        <name>Mg(2+)</name>
        <dbReference type="ChEBI" id="CHEBI:18420"/>
    </ligand>
</feature>
<feature type="binding site" evidence="3">
    <location>
        <position position="466"/>
    </location>
    <ligand>
        <name>Mg(2+)</name>
        <dbReference type="ChEBI" id="CHEBI:18420"/>
    </ligand>
</feature>
<feature type="domain" description="Thiamine pyrophosphate enzyme central" evidence="5">
    <location>
        <begin position="194"/>
        <end position="322"/>
    </location>
</feature>
<dbReference type="InterPro" id="IPR012000">
    <property type="entry name" value="Thiamin_PyroP_enz_cen_dom"/>
</dbReference>
<comment type="caution">
    <text evidence="3">Lacks conserved residue(s) required for the propagation of feature annotation.</text>
</comment>
<dbReference type="Gene3D" id="3.40.50.1220">
    <property type="entry name" value="TPP-binding domain"/>
    <property type="match status" value="1"/>
</dbReference>
<keyword evidence="3" id="KW-0547">Nucleotide-binding</keyword>
<evidence type="ECO:0000259" key="6">
    <source>
        <dbReference type="Pfam" id="PF02775"/>
    </source>
</evidence>
<keyword evidence="3" id="KW-0460">Magnesium</keyword>
<comment type="subunit">
    <text evidence="3">Homotetramer.</text>
</comment>
<evidence type="ECO:0000256" key="3">
    <source>
        <dbReference type="HAMAP-Rule" id="MF_00850"/>
    </source>
</evidence>
<dbReference type="GO" id="GO:0030976">
    <property type="term" value="F:thiamine pyrophosphate binding"/>
    <property type="evidence" value="ECO:0007669"/>
    <property type="project" value="UniProtKB-UniRule"/>
</dbReference>
<feature type="binding site" evidence="3">
    <location>
        <begin position="439"/>
        <end position="441"/>
    </location>
    <ligand>
        <name>thiamine diphosphate</name>
        <dbReference type="ChEBI" id="CHEBI:58937"/>
    </ligand>
</feature>
<comment type="activity regulation">
    <text evidence="3">The C-terminus inhibits activity; it has to move for the enzyme to be active. Activated by lipid-binding, which occurs via the C-terminus.</text>
</comment>
<accession>W6RNA1</accession>
<keyword evidence="3" id="KW-0285">Flavoprotein</keyword>
<dbReference type="RefSeq" id="WP_024315162.1">
    <property type="nucleotide sequence ID" value="NZ_ATTO01000018.1"/>
</dbReference>
<comment type="cofactor">
    <cofactor evidence="3">
        <name>FAD</name>
        <dbReference type="ChEBI" id="CHEBI:57692"/>
    </cofactor>
    <text evidence="3">Binds 1 FAD per subunit.</text>
</comment>
<keyword evidence="3" id="KW-0830">Ubiquinone</keyword>
<dbReference type="GO" id="GO:0042867">
    <property type="term" value="P:pyruvate catabolic process"/>
    <property type="evidence" value="ECO:0007669"/>
    <property type="project" value="UniProtKB-UniRule"/>
</dbReference>
<feature type="binding site" evidence="3">
    <location>
        <position position="296"/>
    </location>
    <ligand>
        <name>FAD</name>
        <dbReference type="ChEBI" id="CHEBI:57692"/>
    </ligand>
</feature>
<dbReference type="SUPFAM" id="SSF52467">
    <property type="entry name" value="DHS-like NAD/FAD-binding domain"/>
    <property type="match status" value="1"/>
</dbReference>
<keyword evidence="3" id="KW-1003">Cell membrane</keyword>
<dbReference type="GO" id="GO:0008289">
    <property type="term" value="F:lipid binding"/>
    <property type="evidence" value="ECO:0007669"/>
    <property type="project" value="UniProtKB-UniRule"/>
</dbReference>
<dbReference type="PANTHER" id="PTHR42981">
    <property type="entry name" value="PYRUVATE DEHYDROGENASE [UBIQUINONE]"/>
    <property type="match status" value="1"/>
</dbReference>
<dbReference type="HAMAP" id="MF_00850">
    <property type="entry name" value="POX"/>
    <property type="match status" value="1"/>
</dbReference>
<evidence type="ECO:0000259" key="5">
    <source>
        <dbReference type="Pfam" id="PF00205"/>
    </source>
</evidence>
<dbReference type="GO" id="GO:0005886">
    <property type="term" value="C:plasma membrane"/>
    <property type="evidence" value="ECO:0007669"/>
    <property type="project" value="UniProtKB-SubCell"/>
</dbReference>
<dbReference type="PROSITE" id="PS00187">
    <property type="entry name" value="TPP_ENZYMES"/>
    <property type="match status" value="1"/>
</dbReference>
<dbReference type="GO" id="GO:0048039">
    <property type="term" value="F:ubiquinone binding"/>
    <property type="evidence" value="ECO:0007669"/>
    <property type="project" value="UniProtKB-UniRule"/>
</dbReference>
<dbReference type="GO" id="GO:0052737">
    <property type="term" value="F:pyruvate dehydrogenase (quinone) activity"/>
    <property type="evidence" value="ECO:0007669"/>
    <property type="project" value="UniProtKB-UniRule"/>
</dbReference>
<dbReference type="PATRIC" id="fig|348824.6.peg.6900"/>
<comment type="cofactor">
    <cofactor evidence="3">
        <name>thiamine diphosphate</name>
        <dbReference type="ChEBI" id="CHEBI:58937"/>
    </cofactor>
    <text evidence="3">Binds 1 thiamine pyrophosphate per subunit.</text>
</comment>
<dbReference type="EMBL" id="HG916855">
    <property type="protein sequence ID" value="CDM62562.1"/>
    <property type="molecule type" value="Genomic_DNA"/>
</dbReference>
<reference evidence="8" key="1">
    <citation type="submission" date="2013-11" db="EMBL/GenBank/DDBJ databases">
        <title>Draft genome sequence of the broad-host-range Rhizobium sp. LPU83 strain, a member of the low-genetic diversity Oregon-like Rhizobium sp. group.</title>
        <authorList>
            <person name="Wibberg D."/>
            <person name="Puehler A."/>
            <person name="Schlueter A."/>
        </authorList>
    </citation>
    <scope>NUCLEOTIDE SEQUENCE [LARGE SCALE GENOMIC DNA]</scope>
    <source>
        <strain evidence="8">LPU83</strain>
        <plasmid evidence="8">pLPU83d</plasmid>
    </source>
</reference>
<keyword evidence="8" id="KW-0614">Plasmid</keyword>
<comment type="catalytic activity">
    <reaction evidence="3">
        <text>a ubiquinone + pyruvate + H2O = a ubiquinol + acetate + CO2</text>
        <dbReference type="Rhea" id="RHEA:27405"/>
        <dbReference type="Rhea" id="RHEA-COMP:9565"/>
        <dbReference type="Rhea" id="RHEA-COMP:9566"/>
        <dbReference type="ChEBI" id="CHEBI:15361"/>
        <dbReference type="ChEBI" id="CHEBI:15377"/>
        <dbReference type="ChEBI" id="CHEBI:16389"/>
        <dbReference type="ChEBI" id="CHEBI:16526"/>
        <dbReference type="ChEBI" id="CHEBI:17976"/>
        <dbReference type="ChEBI" id="CHEBI:30089"/>
        <dbReference type="EC" id="1.2.5.1"/>
    </reaction>
</comment>
<keyword evidence="3" id="KW-0274">FAD</keyword>
<dbReference type="Pfam" id="PF02775">
    <property type="entry name" value="TPP_enzyme_C"/>
    <property type="match status" value="1"/>
</dbReference>
<feature type="region of interest" description="Membrane-binding domain" evidence="3">
    <location>
        <begin position="537"/>
        <end position="578"/>
    </location>
</feature>
<keyword evidence="3 8" id="KW-0560">Oxidoreductase</keyword>
<feature type="binding site" evidence="3">
    <location>
        <begin position="253"/>
        <end position="256"/>
    </location>
    <ligand>
        <name>FAD</name>
        <dbReference type="ChEBI" id="CHEBI:57692"/>
    </ligand>
</feature>
<dbReference type="NCBIfam" id="NF006591">
    <property type="entry name" value="PRK09124.1"/>
    <property type="match status" value="1"/>
</dbReference>
<dbReference type="AlphaFoldDB" id="W6RNA1"/>
<dbReference type="InterPro" id="IPR047211">
    <property type="entry name" value="POXB-like"/>
</dbReference>
<feature type="domain" description="Thiamine pyrophosphate enzyme N-terminal TPP-binding" evidence="7">
    <location>
        <begin position="4"/>
        <end position="115"/>
    </location>
</feature>
<proteinExistence type="inferred from homology"/>
<keyword evidence="3" id="KW-0472">Membrane</keyword>
<organism evidence="8 9">
    <name type="scientific">Rhizobium favelukesii</name>
    <dbReference type="NCBI Taxonomy" id="348824"/>
    <lineage>
        <taxon>Bacteria</taxon>
        <taxon>Pseudomonadati</taxon>
        <taxon>Pseudomonadota</taxon>
        <taxon>Alphaproteobacteria</taxon>
        <taxon>Hyphomicrobiales</taxon>
        <taxon>Rhizobiaceae</taxon>
        <taxon>Rhizobium/Agrobacterium group</taxon>
        <taxon>Rhizobium</taxon>
    </lineage>
</organism>
<feature type="domain" description="Thiamine pyrophosphate enzyme TPP-binding" evidence="6">
    <location>
        <begin position="385"/>
        <end position="530"/>
    </location>
</feature>
<feature type="binding site" evidence="3">
    <location>
        <begin position="276"/>
        <end position="280"/>
    </location>
    <ligand>
        <name>FAD</name>
        <dbReference type="ChEBI" id="CHEBI:57692"/>
    </ligand>
</feature>
<dbReference type="InterPro" id="IPR047212">
    <property type="entry name" value="TPP_POXB-like"/>
</dbReference>
<evidence type="ECO:0000256" key="4">
    <source>
        <dbReference type="RuleBase" id="RU362132"/>
    </source>
</evidence>
<evidence type="ECO:0000259" key="7">
    <source>
        <dbReference type="Pfam" id="PF02776"/>
    </source>
</evidence>
<dbReference type="PANTHER" id="PTHR42981:SF2">
    <property type="entry name" value="PYRUVATE DEHYDROGENASE [UBIQUINONE]"/>
    <property type="match status" value="1"/>
</dbReference>
<comment type="domain">
    <text evidence="3">Has 4 domains; the Pyr domain which binds the pyrimidine moiety of the thiamine pyrophosphate cofactor, the FAD-binding domain, the PP-binding domain which binds the pyrophosphate portion of thiamine pyrophosphate and the C-terminal membrane binding region. The C-terminus is held closely against the rest of the protein and covers the active site; during activation it unfolds from the rest of the protein and forms an amphipathic helix upon membrane binding, exposing the active site.</text>
</comment>
<keyword evidence="9" id="KW-1185">Reference proteome</keyword>
<dbReference type="InterPro" id="IPR012001">
    <property type="entry name" value="Thiamin_PyroP_enz_TPP-bd_dom"/>
</dbReference>
<keyword evidence="3" id="KW-0446">Lipid-binding</keyword>
<comment type="function">
    <text evidence="3">A peripheral cell membrane enzyme that catalyzes the oxidative decarboxylation of pyruvate to form acetate and CO(2). It channels electrons from the cytoplasm to the respiratory chain at the cell membrane via ubiquinone.</text>
</comment>
<dbReference type="CDD" id="cd02014">
    <property type="entry name" value="TPP_POX"/>
    <property type="match status" value="1"/>
</dbReference>
<keyword evidence="3 8" id="KW-0670">Pyruvate</keyword>
<dbReference type="GO" id="GO:0050660">
    <property type="term" value="F:flavin adenine dinucleotide binding"/>
    <property type="evidence" value="ECO:0007669"/>
    <property type="project" value="UniProtKB-UniRule"/>
</dbReference>
<dbReference type="Pfam" id="PF02776">
    <property type="entry name" value="TPP_enzyme_N"/>
    <property type="match status" value="1"/>
</dbReference>
<feature type="binding site" evidence="3">
    <location>
        <begin position="466"/>
        <end position="472"/>
    </location>
    <ligand>
        <name>thiamine diphosphate</name>
        <dbReference type="ChEBI" id="CHEBI:58937"/>
    </ligand>
</feature>
<feature type="site" description="Moves into active site upon enzyme activation, plays a role in electron transfer" evidence="3">
    <location>
        <position position="471"/>
    </location>
</feature>